<dbReference type="EMBL" id="JBITLE010000012">
    <property type="protein sequence ID" value="MFI7265610.1"/>
    <property type="molecule type" value="Genomic_DNA"/>
</dbReference>
<gene>
    <name evidence="2" type="ORF">ACIBP4_25315</name>
</gene>
<keyword evidence="3" id="KW-1185">Reference proteome</keyword>
<accession>A0ABW7ZRZ0</accession>
<evidence type="ECO:0000313" key="3">
    <source>
        <dbReference type="Proteomes" id="UP001612812"/>
    </source>
</evidence>
<reference evidence="2 3" key="1">
    <citation type="submission" date="2024-10" db="EMBL/GenBank/DDBJ databases">
        <title>The Natural Products Discovery Center: Release of the First 8490 Sequenced Strains for Exploring Actinobacteria Biosynthetic Diversity.</title>
        <authorList>
            <person name="Kalkreuter E."/>
            <person name="Kautsar S.A."/>
            <person name="Yang D."/>
            <person name="Bader C.D."/>
            <person name="Teijaro C.N."/>
            <person name="Fluegel L."/>
            <person name="Davis C.M."/>
            <person name="Simpson J.R."/>
            <person name="Lauterbach L."/>
            <person name="Steele A.D."/>
            <person name="Gui C."/>
            <person name="Meng S."/>
            <person name="Li G."/>
            <person name="Viehrig K."/>
            <person name="Ye F."/>
            <person name="Su P."/>
            <person name="Kiefer A.F."/>
            <person name="Nichols A."/>
            <person name="Cepeda A.J."/>
            <person name="Yan W."/>
            <person name="Fan B."/>
            <person name="Jiang Y."/>
            <person name="Adhikari A."/>
            <person name="Zheng C.-J."/>
            <person name="Schuster L."/>
            <person name="Cowan T.M."/>
            <person name="Smanski M.J."/>
            <person name="Chevrette M.G."/>
            <person name="De Carvalho L.P.S."/>
            <person name="Shen B."/>
        </authorList>
    </citation>
    <scope>NUCLEOTIDE SEQUENCE [LARGE SCALE GENOMIC DNA]</scope>
    <source>
        <strain evidence="2 3">NPDC049845</strain>
    </source>
</reference>
<protein>
    <recommendedName>
        <fullName evidence="4">Peptidase inhibitor family I36</fullName>
    </recommendedName>
</protein>
<evidence type="ECO:0000256" key="1">
    <source>
        <dbReference type="SAM" id="SignalP"/>
    </source>
</evidence>
<evidence type="ECO:0008006" key="4">
    <source>
        <dbReference type="Google" id="ProtNLM"/>
    </source>
</evidence>
<organism evidence="2 3">
    <name type="scientific">Micromonospora maritima</name>
    <dbReference type="NCBI Taxonomy" id="986711"/>
    <lineage>
        <taxon>Bacteria</taxon>
        <taxon>Bacillati</taxon>
        <taxon>Actinomycetota</taxon>
        <taxon>Actinomycetes</taxon>
        <taxon>Micromonosporales</taxon>
        <taxon>Micromonosporaceae</taxon>
        <taxon>Micromonospora</taxon>
    </lineage>
</organism>
<dbReference type="Proteomes" id="UP001612812">
    <property type="component" value="Unassembled WGS sequence"/>
</dbReference>
<keyword evidence="1" id="KW-0732">Signal</keyword>
<feature type="chain" id="PRO_5047306942" description="Peptidase inhibitor family I36" evidence="1">
    <location>
        <begin position="28"/>
        <end position="266"/>
    </location>
</feature>
<sequence length="266" mass="28325">MRITRALLAAGLAVVSIAAVLPGAASAASSWKGLTGPAGTGLQACVAQAKVQRPSSWTCMGGALTSAGANGKPTTIVVADDFQQTAPVADRVGIAADDYDSWCESGSVCGRPVGGNYIAEVKGNAAYGNAAGVIGAFDFIVRQAFEGTRPRWRNTLIWDYGPQMQPQEFTNNCRTNVTGPDGYCGQNPFYFAYVSSASWRSDKPSTTGYYYNSQLTAGSGKYHDDNYGSFFAAGYSQLFYAPTIHTGRWNQCTVSPGCRYYQVPWA</sequence>
<name>A0ABW7ZRZ0_9ACTN</name>
<feature type="signal peptide" evidence="1">
    <location>
        <begin position="1"/>
        <end position="27"/>
    </location>
</feature>
<evidence type="ECO:0000313" key="2">
    <source>
        <dbReference type="EMBL" id="MFI7265610.1"/>
    </source>
</evidence>
<dbReference type="RefSeq" id="WP_396763813.1">
    <property type="nucleotide sequence ID" value="NZ_JBITLA010000014.1"/>
</dbReference>
<proteinExistence type="predicted"/>
<comment type="caution">
    <text evidence="2">The sequence shown here is derived from an EMBL/GenBank/DDBJ whole genome shotgun (WGS) entry which is preliminary data.</text>
</comment>